<dbReference type="PANTHER" id="PTHR33990">
    <property type="entry name" value="PROTEIN YJDN-RELATED"/>
    <property type="match status" value="1"/>
</dbReference>
<reference evidence="2 3" key="1">
    <citation type="submission" date="2021-09" db="EMBL/GenBank/DDBJ databases">
        <title>The complete genome sequence of a new microorganism.</title>
        <authorList>
            <person name="Zi Z."/>
        </authorList>
    </citation>
    <scope>NUCLEOTIDE SEQUENCE [LARGE SCALE GENOMIC DNA]</scope>
    <source>
        <strain evidence="2 3">WGZ8</strain>
    </source>
</reference>
<name>A0ABS7VLI1_9HYPH</name>
<keyword evidence="3" id="KW-1185">Reference proteome</keyword>
<dbReference type="CDD" id="cd06588">
    <property type="entry name" value="PhnB_like"/>
    <property type="match status" value="1"/>
</dbReference>
<gene>
    <name evidence="2" type="ORF">K9B37_08865</name>
</gene>
<dbReference type="InterPro" id="IPR029068">
    <property type="entry name" value="Glyas_Bleomycin-R_OHBP_Dase"/>
</dbReference>
<comment type="caution">
    <text evidence="2">The sequence shown here is derived from an EMBL/GenBank/DDBJ whole genome shotgun (WGS) entry which is preliminary data.</text>
</comment>
<dbReference type="RefSeq" id="WP_224312720.1">
    <property type="nucleotide sequence ID" value="NZ_JAIRBM010000005.1"/>
</dbReference>
<dbReference type="Gene3D" id="3.30.720.100">
    <property type="match status" value="1"/>
</dbReference>
<dbReference type="InterPro" id="IPR009725">
    <property type="entry name" value="3_dmu_93_MTrfase"/>
</dbReference>
<dbReference type="SUPFAM" id="SSF54593">
    <property type="entry name" value="Glyoxalase/Bleomycin resistance protein/Dihydroxybiphenyl dioxygenase"/>
    <property type="match status" value="1"/>
</dbReference>
<dbReference type="EMBL" id="JAIRBM010000005">
    <property type="protein sequence ID" value="MBZ6076399.1"/>
    <property type="molecule type" value="Genomic_DNA"/>
</dbReference>
<dbReference type="InterPro" id="IPR028973">
    <property type="entry name" value="PhnB-like"/>
</dbReference>
<accession>A0ABS7VLI1</accession>
<evidence type="ECO:0000313" key="3">
    <source>
        <dbReference type="Proteomes" id="UP000704176"/>
    </source>
</evidence>
<dbReference type="Pfam" id="PF06983">
    <property type="entry name" value="3-dmu-9_3-mt"/>
    <property type="match status" value="1"/>
</dbReference>
<dbReference type="Gene3D" id="3.30.720.110">
    <property type="match status" value="1"/>
</dbReference>
<dbReference type="PIRSF" id="PIRSF021700">
    <property type="entry name" value="3_dmu_93_MTrfase"/>
    <property type="match status" value="1"/>
</dbReference>
<dbReference type="Proteomes" id="UP000704176">
    <property type="component" value="Unassembled WGS sequence"/>
</dbReference>
<protein>
    <submittedName>
        <fullName evidence="2">VOC family protein</fullName>
    </submittedName>
</protein>
<evidence type="ECO:0000313" key="2">
    <source>
        <dbReference type="EMBL" id="MBZ6076399.1"/>
    </source>
</evidence>
<organism evidence="2 3">
    <name type="scientific">Microvirga puerhi</name>
    <dbReference type="NCBI Taxonomy" id="2876078"/>
    <lineage>
        <taxon>Bacteria</taxon>
        <taxon>Pseudomonadati</taxon>
        <taxon>Pseudomonadota</taxon>
        <taxon>Alphaproteobacteria</taxon>
        <taxon>Hyphomicrobiales</taxon>
        <taxon>Methylobacteriaceae</taxon>
        <taxon>Microvirga</taxon>
    </lineage>
</organism>
<evidence type="ECO:0000259" key="1">
    <source>
        <dbReference type="Pfam" id="PF06983"/>
    </source>
</evidence>
<proteinExistence type="predicted"/>
<feature type="domain" description="PhnB-like" evidence="1">
    <location>
        <begin position="8"/>
        <end position="131"/>
    </location>
</feature>
<sequence length="134" mass="14476">MPSAPTTIRPFLMFEGTAAAAMEFYLSLFPDGKIISATVYEQGEAGPEGTVKVASFTIAGQTIMCSDSFVKHGFSFTPSLSLFVECASEEQFTHLVDALSEGGGVLMPKGAYGFSRQFAWVNDRFGVSWQLNLP</sequence>
<dbReference type="PANTHER" id="PTHR33990:SF4">
    <property type="entry name" value="PHNB-LIKE DOMAIN-CONTAINING PROTEIN"/>
    <property type="match status" value="1"/>
</dbReference>